<feature type="compositionally biased region" description="Low complexity" evidence="1">
    <location>
        <begin position="31"/>
        <end position="49"/>
    </location>
</feature>
<reference evidence="3 4" key="1">
    <citation type="submission" date="2024-10" db="EMBL/GenBank/DDBJ databases">
        <authorList>
            <person name="Kim D."/>
        </authorList>
    </citation>
    <scope>NUCLEOTIDE SEQUENCE [LARGE SCALE GENOMIC DNA]</scope>
    <source>
        <strain evidence="3">BH-2024</strain>
    </source>
</reference>
<feature type="compositionally biased region" description="Low complexity" evidence="1">
    <location>
        <begin position="117"/>
        <end position="131"/>
    </location>
</feature>
<protein>
    <submittedName>
        <fullName evidence="3">Uncharacterized protein</fullName>
    </submittedName>
</protein>
<proteinExistence type="predicted"/>
<dbReference type="AlphaFoldDB" id="A0ABD2KYW1"/>
<organism evidence="3 4">
    <name type="scientific">Heterodera trifolii</name>
    <dbReference type="NCBI Taxonomy" id="157864"/>
    <lineage>
        <taxon>Eukaryota</taxon>
        <taxon>Metazoa</taxon>
        <taxon>Ecdysozoa</taxon>
        <taxon>Nematoda</taxon>
        <taxon>Chromadorea</taxon>
        <taxon>Rhabditida</taxon>
        <taxon>Tylenchina</taxon>
        <taxon>Tylenchomorpha</taxon>
        <taxon>Tylenchoidea</taxon>
        <taxon>Heteroderidae</taxon>
        <taxon>Heteroderinae</taxon>
        <taxon>Heterodera</taxon>
    </lineage>
</organism>
<evidence type="ECO:0000313" key="4">
    <source>
        <dbReference type="Proteomes" id="UP001620626"/>
    </source>
</evidence>
<gene>
    <name evidence="3" type="ORF">niasHT_016343</name>
</gene>
<feature type="compositionally biased region" description="Low complexity" evidence="1">
    <location>
        <begin position="140"/>
        <end position="177"/>
    </location>
</feature>
<dbReference type="EMBL" id="JBICBT010000595">
    <property type="protein sequence ID" value="KAL3108152.1"/>
    <property type="molecule type" value="Genomic_DNA"/>
</dbReference>
<feature type="signal peptide" evidence="2">
    <location>
        <begin position="1"/>
        <end position="20"/>
    </location>
</feature>
<accession>A0ABD2KYW1</accession>
<comment type="caution">
    <text evidence="3">The sequence shown here is derived from an EMBL/GenBank/DDBJ whole genome shotgun (WGS) entry which is preliminary data.</text>
</comment>
<evidence type="ECO:0000313" key="3">
    <source>
        <dbReference type="EMBL" id="KAL3108152.1"/>
    </source>
</evidence>
<feature type="region of interest" description="Disordered" evidence="1">
    <location>
        <begin position="28"/>
        <end position="177"/>
    </location>
</feature>
<sequence length="177" mass="18417">MIKFVLICLSLFIFVALTFGHPSLGPRGSVQQQNGNGNSAQQQQGQFGQMSVSDNGTASPPPAGNGSYRAKRSPCSDFGSSYPFMEPSSRYGGFRYPFMGPQPRRGSFRRGGRRRGPTGSTASPSSTNSAALADQSIVNNGTETTPTPTEGTESSGSTDGTTATNTDGTTATDNGQS</sequence>
<feature type="chain" id="PRO_5044780819" evidence="2">
    <location>
        <begin position="21"/>
        <end position="177"/>
    </location>
</feature>
<keyword evidence="2" id="KW-0732">Signal</keyword>
<evidence type="ECO:0000256" key="2">
    <source>
        <dbReference type="SAM" id="SignalP"/>
    </source>
</evidence>
<dbReference type="Proteomes" id="UP001620626">
    <property type="component" value="Unassembled WGS sequence"/>
</dbReference>
<name>A0ABD2KYW1_9BILA</name>
<keyword evidence="4" id="KW-1185">Reference proteome</keyword>
<feature type="compositionally biased region" description="Basic residues" evidence="1">
    <location>
        <begin position="106"/>
        <end position="116"/>
    </location>
</feature>
<evidence type="ECO:0000256" key="1">
    <source>
        <dbReference type="SAM" id="MobiDB-lite"/>
    </source>
</evidence>